<keyword evidence="5" id="KW-1185">Reference proteome</keyword>
<dbReference type="Proteomes" id="UP000324065">
    <property type="component" value="Unassembled WGS sequence"/>
</dbReference>
<keyword evidence="1" id="KW-0945">Host-virus interaction</keyword>
<gene>
    <name evidence="4" type="ORF">F1188_09585</name>
</gene>
<name>A0A5M6ICK3_9PROT</name>
<protein>
    <recommendedName>
        <fullName evidence="3">PPM-type phosphatase domain-containing protein</fullName>
    </recommendedName>
</protein>
<dbReference type="InterPro" id="IPR036457">
    <property type="entry name" value="PPM-type-like_dom_sf"/>
</dbReference>
<feature type="domain" description="PPM-type phosphatase" evidence="3">
    <location>
        <begin position="365"/>
        <end position="619"/>
    </location>
</feature>
<accession>A0A5M6ICK3</accession>
<dbReference type="EMBL" id="VWPJ01000007">
    <property type="protein sequence ID" value="KAA5605852.1"/>
    <property type="molecule type" value="Genomic_DNA"/>
</dbReference>
<sequence>MTDEFKLTPAINAATRAFADALVTENVPDPGDGFRGFYGLPPHLRRILFVIDRFERNFRKTSKVAQRPTSTDEPQGPRESPPPPSPPVDTAGADEAGPPSDRPFPDLAPSDPAAPEPEPASEPEPEAKPELDPSASDPVSDPDPEPAPPKRDASDPPARVPMSDDAPQTRPEDGAGTPTPKPDSSKPDSPKPESPKPESPKAATPRSPVADPPDRSTLDTPQPGGVPAMPTRAACSGSAGAAPIETVKKTVYLKNARTSEAYEGAIQIDGLKGLKLEDSGGSGLTLDEGSGLLKGTPTASGDFVLRLQALLHGKRCEVAAHLAVIPDPKSLWVSKASDRNDPFWKEDEAFERTEGDLLCVAASKRGRSHAKDGTFRDDHFGLLATGPGGWHIAVVADGAGSATFSRRGSKVAVESVLSGLPKRLDKHVTPHLGKLVHAHRQGNTDATAQIKSQLYLSLADAAFDAAKDLEAEAAVRNEKVSAFSTTLIIGVVRKVEEGWFIAGFSVGDGGAAVFDVRDGSLTPLTLPDSGEFAGQTRFLQKSEFSGGFEEVAKRLFFDVRKDFTAVALMTDGISDPKFPTDAVFADGAKWIEFWRDDLTRSVDFSRTNEAMDRQFLEWLDFWSPGNHDDRTLAVLVP</sequence>
<dbReference type="PANTHER" id="PTHR13037:SF24">
    <property type="entry name" value="POLYCOMB PROTEIN PCL-RELATED"/>
    <property type="match status" value="1"/>
</dbReference>
<dbReference type="OrthoDB" id="963478at2"/>
<dbReference type="Pfam" id="PF13672">
    <property type="entry name" value="PP2C_2"/>
    <property type="match status" value="1"/>
</dbReference>
<dbReference type="SUPFAM" id="SSF81606">
    <property type="entry name" value="PP2C-like"/>
    <property type="match status" value="1"/>
</dbReference>
<dbReference type="AlphaFoldDB" id="A0A5M6ICK3"/>
<feature type="compositionally biased region" description="Basic and acidic residues" evidence="2">
    <location>
        <begin position="183"/>
        <end position="199"/>
    </location>
</feature>
<feature type="region of interest" description="Disordered" evidence="2">
    <location>
        <begin position="60"/>
        <end position="240"/>
    </location>
</feature>
<reference evidence="4 5" key="1">
    <citation type="submission" date="2019-09" db="EMBL/GenBank/DDBJ databases">
        <title>Genome sequence of Roseospira marina, one of the more divergent members of the non-sulfur purple photosynthetic bacterial family, the Rhodospirillaceae.</title>
        <authorList>
            <person name="Meyer T."/>
            <person name="Kyndt J."/>
        </authorList>
    </citation>
    <scope>NUCLEOTIDE SEQUENCE [LARGE SCALE GENOMIC DNA]</scope>
    <source>
        <strain evidence="4 5">DSM 15113</strain>
    </source>
</reference>
<dbReference type="PANTHER" id="PTHR13037">
    <property type="entry name" value="FORMIN"/>
    <property type="match status" value="1"/>
</dbReference>
<evidence type="ECO:0000313" key="4">
    <source>
        <dbReference type="EMBL" id="KAA5605852.1"/>
    </source>
</evidence>
<organism evidence="4 5">
    <name type="scientific">Roseospira marina</name>
    <dbReference type="NCBI Taxonomy" id="140057"/>
    <lineage>
        <taxon>Bacteria</taxon>
        <taxon>Pseudomonadati</taxon>
        <taxon>Pseudomonadota</taxon>
        <taxon>Alphaproteobacteria</taxon>
        <taxon>Rhodospirillales</taxon>
        <taxon>Rhodospirillaceae</taxon>
        <taxon>Roseospira</taxon>
    </lineage>
</organism>
<dbReference type="InterPro" id="IPR001932">
    <property type="entry name" value="PPM-type_phosphatase-like_dom"/>
</dbReference>
<comment type="caution">
    <text evidence="4">The sequence shown here is derived from an EMBL/GenBank/DDBJ whole genome shotgun (WGS) entry which is preliminary data.</text>
</comment>
<evidence type="ECO:0000256" key="1">
    <source>
        <dbReference type="ARBA" id="ARBA00022581"/>
    </source>
</evidence>
<proteinExistence type="predicted"/>
<dbReference type="Gene3D" id="3.60.40.10">
    <property type="entry name" value="PPM-type phosphatase domain"/>
    <property type="match status" value="1"/>
</dbReference>
<feature type="compositionally biased region" description="Polar residues" evidence="2">
    <location>
        <begin position="63"/>
        <end position="73"/>
    </location>
</feature>
<evidence type="ECO:0000313" key="5">
    <source>
        <dbReference type="Proteomes" id="UP000324065"/>
    </source>
</evidence>
<evidence type="ECO:0000259" key="3">
    <source>
        <dbReference type="Pfam" id="PF13672"/>
    </source>
</evidence>
<evidence type="ECO:0000256" key="2">
    <source>
        <dbReference type="SAM" id="MobiDB-lite"/>
    </source>
</evidence>